<dbReference type="GO" id="GO:0005576">
    <property type="term" value="C:extracellular region"/>
    <property type="evidence" value="ECO:0007669"/>
    <property type="project" value="InterPro"/>
</dbReference>
<dbReference type="SUPFAM" id="SSF51055">
    <property type="entry name" value="Carbohydrate binding domain"/>
    <property type="match status" value="1"/>
</dbReference>
<evidence type="ECO:0000256" key="2">
    <source>
        <dbReference type="SAM" id="MobiDB-lite"/>
    </source>
</evidence>
<dbReference type="Proteomes" id="UP000510844">
    <property type="component" value="Chromosome"/>
</dbReference>
<keyword evidence="6" id="KW-1185">Reference proteome</keyword>
<gene>
    <name evidence="5" type="ORF">H1D33_30180</name>
</gene>
<evidence type="ECO:0000256" key="3">
    <source>
        <dbReference type="SAM" id="SignalP"/>
    </source>
</evidence>
<feature type="domain" description="Chitin-binding type-3" evidence="4">
    <location>
        <begin position="43"/>
        <end position="91"/>
    </location>
</feature>
<feature type="compositionally biased region" description="Pro residues" evidence="2">
    <location>
        <begin position="100"/>
        <end position="120"/>
    </location>
</feature>
<feature type="chain" id="PRO_5042222262" description="Chitin-binding type-3 domain-containing protein" evidence="3">
    <location>
        <begin position="28"/>
        <end position="143"/>
    </location>
</feature>
<evidence type="ECO:0000259" key="4">
    <source>
        <dbReference type="SMART" id="SM00495"/>
    </source>
</evidence>
<evidence type="ECO:0000313" key="6">
    <source>
        <dbReference type="Proteomes" id="UP000510844"/>
    </source>
</evidence>
<evidence type="ECO:0000313" key="5">
    <source>
        <dbReference type="EMBL" id="WMF04524.1"/>
    </source>
</evidence>
<feature type="region of interest" description="Disordered" evidence="2">
    <location>
        <begin position="90"/>
        <end position="143"/>
    </location>
</feature>
<dbReference type="Pfam" id="PF02839">
    <property type="entry name" value="CBM_5_12"/>
    <property type="match status" value="1"/>
</dbReference>
<feature type="signal peptide" evidence="3">
    <location>
        <begin position="1"/>
        <end position="27"/>
    </location>
</feature>
<dbReference type="EMBL" id="CP059322">
    <property type="protein sequence ID" value="WMF04524.1"/>
    <property type="molecule type" value="Genomic_DNA"/>
</dbReference>
<dbReference type="InterPro" id="IPR036573">
    <property type="entry name" value="CBM_sf_5/12"/>
</dbReference>
<protein>
    <recommendedName>
        <fullName evidence="4">Chitin-binding type-3 domain-containing protein</fullName>
    </recommendedName>
</protein>
<reference evidence="5 6" key="2">
    <citation type="journal article" date="2021" name="Mar. Drugs">
        <title>A New Micromonospora Strain with Antibiotic Activity Isolated from the Microbiome of a Mid-Atlantic Deep-Sea Sponge.</title>
        <authorList>
            <person name="Back C.R."/>
            <person name="Stennett H.L."/>
            <person name="Williams S.E."/>
            <person name="Wang L."/>
            <person name="Ojeda Gomez J."/>
            <person name="Abdulle O.M."/>
            <person name="Duffy T."/>
            <person name="Neal C."/>
            <person name="Mantell J."/>
            <person name="Jepson M.A."/>
            <person name="Hendry K.R."/>
            <person name="Powell D."/>
            <person name="Stach J.E.M."/>
            <person name="Essex-Lopresti A.E."/>
            <person name="Willis C.L."/>
            <person name="Curnow P."/>
            <person name="Race P.R."/>
        </authorList>
    </citation>
    <scope>NUCLEOTIDE SEQUENCE [LARGE SCALE GENOMIC DNA]</scope>
    <source>
        <strain evidence="5 6">28ISP2-46</strain>
    </source>
</reference>
<accession>A0AAF0SUE9</accession>
<evidence type="ECO:0000256" key="1">
    <source>
        <dbReference type="ARBA" id="ARBA00022801"/>
    </source>
</evidence>
<keyword evidence="1" id="KW-0378">Hydrolase</keyword>
<dbReference type="KEGG" id="mfeu:H1D33_30180"/>
<dbReference type="CDD" id="cd12214">
    <property type="entry name" value="ChiA1_BD"/>
    <property type="match status" value="1"/>
</dbReference>
<dbReference type="GO" id="GO:0004553">
    <property type="term" value="F:hydrolase activity, hydrolyzing O-glycosyl compounds"/>
    <property type="evidence" value="ECO:0007669"/>
    <property type="project" value="InterPro"/>
</dbReference>
<dbReference type="AlphaFoldDB" id="A0AAF0SUE9"/>
<name>A0AAF0SUE9_9ACTN</name>
<organism evidence="5 6">
    <name type="scientific">Micromonospora robiginosa</name>
    <dbReference type="NCBI Taxonomy" id="2749844"/>
    <lineage>
        <taxon>Bacteria</taxon>
        <taxon>Bacillati</taxon>
        <taxon>Actinomycetota</taxon>
        <taxon>Actinomycetes</taxon>
        <taxon>Micromonosporales</taxon>
        <taxon>Micromonosporaceae</taxon>
        <taxon>Micromonospora</taxon>
    </lineage>
</organism>
<dbReference type="GO" id="GO:0005975">
    <property type="term" value="P:carbohydrate metabolic process"/>
    <property type="evidence" value="ECO:0007669"/>
    <property type="project" value="InterPro"/>
</dbReference>
<dbReference type="SMART" id="SM00495">
    <property type="entry name" value="ChtBD3"/>
    <property type="match status" value="1"/>
</dbReference>
<sequence length="143" mass="14450">MRLGRPMTALLGGVALLAATVALPATAGATPTGNQAALVACDAPAWAEGVTWTAGSRATFGGRLYQALVTHTPPVGAGWTPAAVPALWTDLGACTGGTPSPSPTTRPPSPTPSPSPPARPDPPRRRRRPPHPARPHPAATPAR</sequence>
<dbReference type="Gene3D" id="2.10.10.20">
    <property type="entry name" value="Carbohydrate-binding module superfamily 5/12"/>
    <property type="match status" value="1"/>
</dbReference>
<proteinExistence type="predicted"/>
<keyword evidence="3" id="KW-0732">Signal</keyword>
<dbReference type="GO" id="GO:0030246">
    <property type="term" value="F:carbohydrate binding"/>
    <property type="evidence" value="ECO:0007669"/>
    <property type="project" value="InterPro"/>
</dbReference>
<reference evidence="6" key="1">
    <citation type="submission" date="2020-07" db="EMBL/GenBank/DDBJ databases">
        <title>A new Micromonospora strain with potent antibiotic activity isolated from the microbiome of a mid-Atlantic deep-sea sponge.</title>
        <authorList>
            <person name="Back C.R."/>
            <person name="Stennett H.L."/>
            <person name="Williams S.E."/>
            <person name="Wang L."/>
            <person name="Ojeda Gomez J."/>
            <person name="Abdulle O.M."/>
            <person name="Duffy T."/>
            <person name="Hendry K.R."/>
            <person name="Powell D."/>
            <person name="Stach J.E."/>
            <person name="Essex-Lopresti A.E."/>
            <person name="Willis C.L."/>
            <person name="Curnow P."/>
            <person name="Race P.R."/>
        </authorList>
    </citation>
    <scope>NUCLEOTIDE SEQUENCE [LARGE SCALE GENOMIC DNA]</scope>
    <source>
        <strain evidence="6">28ISP2-46</strain>
    </source>
</reference>
<feature type="compositionally biased region" description="Basic residues" evidence="2">
    <location>
        <begin position="124"/>
        <end position="134"/>
    </location>
</feature>
<dbReference type="RefSeq" id="WP_246411473.1">
    <property type="nucleotide sequence ID" value="NZ_CP059322.2"/>
</dbReference>
<dbReference type="InterPro" id="IPR003610">
    <property type="entry name" value="CBM5/12"/>
</dbReference>